<dbReference type="RefSeq" id="XP_010855259.1">
    <property type="nucleotide sequence ID" value="XM_010856957.1"/>
</dbReference>
<keyword evidence="3" id="KW-1185">Reference proteome</keyword>
<name>A0A6P3IT40_BISBB</name>
<feature type="region of interest" description="Disordered" evidence="1">
    <location>
        <begin position="54"/>
        <end position="80"/>
    </location>
</feature>
<dbReference type="OrthoDB" id="9837695at2759"/>
<dbReference type="PANTHER" id="PTHR36865:SF1">
    <property type="entry name" value="RIKEN CDNA 1700001O22 GENE"/>
    <property type="match status" value="1"/>
</dbReference>
<dbReference type="KEGG" id="bbis:105000888"/>
<feature type="region of interest" description="Disordered" evidence="1">
    <location>
        <begin position="299"/>
        <end position="329"/>
    </location>
</feature>
<evidence type="ECO:0000313" key="4">
    <source>
        <dbReference type="RefSeq" id="XP_010855259.1"/>
    </source>
</evidence>
<feature type="region of interest" description="Disordered" evidence="1">
    <location>
        <begin position="170"/>
        <end position="199"/>
    </location>
</feature>
<feature type="domain" description="DUF4685" evidence="2">
    <location>
        <begin position="199"/>
        <end position="300"/>
    </location>
</feature>
<feature type="region of interest" description="Disordered" evidence="1">
    <location>
        <begin position="112"/>
        <end position="144"/>
    </location>
</feature>
<dbReference type="InterPro" id="IPR032756">
    <property type="entry name" value="DUF4685"/>
</dbReference>
<proteinExistence type="predicted"/>
<dbReference type="Proteomes" id="UP000515208">
    <property type="component" value="Unplaced"/>
</dbReference>
<evidence type="ECO:0000256" key="1">
    <source>
        <dbReference type="SAM" id="MobiDB-lite"/>
    </source>
</evidence>
<organism evidence="3 4">
    <name type="scientific">Bison bison bison</name>
    <name type="common">North American plains bison</name>
    <dbReference type="NCBI Taxonomy" id="43346"/>
    <lineage>
        <taxon>Eukaryota</taxon>
        <taxon>Metazoa</taxon>
        <taxon>Chordata</taxon>
        <taxon>Craniata</taxon>
        <taxon>Vertebrata</taxon>
        <taxon>Euteleostomi</taxon>
        <taxon>Mammalia</taxon>
        <taxon>Eutheria</taxon>
        <taxon>Laurasiatheria</taxon>
        <taxon>Artiodactyla</taxon>
        <taxon>Ruminantia</taxon>
        <taxon>Pecora</taxon>
        <taxon>Bovidae</taxon>
        <taxon>Bovinae</taxon>
        <taxon>Bison</taxon>
    </lineage>
</organism>
<evidence type="ECO:0000259" key="2">
    <source>
        <dbReference type="Pfam" id="PF15737"/>
    </source>
</evidence>
<feature type="compositionally biased region" description="Polar residues" evidence="1">
    <location>
        <begin position="186"/>
        <end position="199"/>
    </location>
</feature>
<dbReference type="PANTHER" id="PTHR36865">
    <property type="entry name" value="RIKEN CDNA 1700001O22 GENE"/>
    <property type="match status" value="1"/>
</dbReference>
<reference evidence="4" key="1">
    <citation type="submission" date="2025-08" db="UniProtKB">
        <authorList>
            <consortium name="RefSeq"/>
        </authorList>
    </citation>
    <scope>IDENTIFICATION</scope>
    <source>
        <tissue evidence="4">Blood</tissue>
    </source>
</reference>
<accession>A0A6P3IT40</accession>
<dbReference type="Pfam" id="PF15737">
    <property type="entry name" value="DUF4685"/>
    <property type="match status" value="1"/>
</dbReference>
<gene>
    <name evidence="4" type="primary">LOC105000888</name>
</gene>
<dbReference type="AlphaFoldDB" id="A0A6P3IT40"/>
<feature type="region of interest" description="Disordered" evidence="1">
    <location>
        <begin position="1"/>
        <end position="29"/>
    </location>
</feature>
<dbReference type="GeneID" id="105000888"/>
<evidence type="ECO:0000313" key="3">
    <source>
        <dbReference type="Proteomes" id="UP000515208"/>
    </source>
</evidence>
<feature type="compositionally biased region" description="Basic and acidic residues" evidence="1">
    <location>
        <begin position="126"/>
        <end position="140"/>
    </location>
</feature>
<sequence length="398" mass="43722">MPRRRPSFWAQQVAPEGLPGGGDRRRRDPLLPRLLRPELRAASDAGVFGVSRASESGAERWQAPQCESLHSGPGLGFRRSRSRLPVLPTVAQRPARSRTGLRSLLLPPLLLAGEPPESAPACPELGQRKDPRRGSAKETSDSLGSLLGEVLPGRFRQFLRQFRADSAERLLPPTPSASQHQRHSASEFNGSPPRCSSSHFLPELGGQSSYLKNSLKKILLHQIPALGPLSRDYPQFTTVKANHRPQATQAPKLKAVLTHNSSGEGSGHRRRCCPFRVRFADETLRDTALRYWERSCAGEQTGGGAPGLQKPEDPAPGLQGLEKDTSMSSSLPFIPRATAQRQRGDLKAFLEQVGKSSCSWSQKLESFLPSLVLHTILKRGRPKGYQLLLPSASHRTQR</sequence>
<protein>
    <submittedName>
        <fullName evidence="4">Uncharacterized protein C9orf50 homolog</fullName>
    </submittedName>
</protein>